<dbReference type="Proteomes" id="UP000295172">
    <property type="component" value="Unassembled WGS sequence"/>
</dbReference>
<reference evidence="2 3" key="1">
    <citation type="submission" date="2019-02" db="EMBL/GenBank/DDBJ databases">
        <title>Draft genome sequences of novel Actinobacteria.</title>
        <authorList>
            <person name="Sahin N."/>
            <person name="Ay H."/>
            <person name="Saygin H."/>
        </authorList>
    </citation>
    <scope>NUCLEOTIDE SEQUENCE [LARGE SCALE GENOMIC DNA]</scope>
    <source>
        <strain evidence="2 3">16K104</strain>
    </source>
</reference>
<gene>
    <name evidence="2" type="ORF">E1218_23515</name>
</gene>
<protein>
    <recommendedName>
        <fullName evidence="1">DUF4097 domain-containing protein</fullName>
    </recommendedName>
</protein>
<proteinExistence type="predicted"/>
<evidence type="ECO:0000313" key="2">
    <source>
        <dbReference type="EMBL" id="TDD19734.1"/>
    </source>
</evidence>
<comment type="caution">
    <text evidence="2">The sequence shown here is derived from an EMBL/GenBank/DDBJ whole genome shotgun (WGS) entry which is preliminary data.</text>
</comment>
<dbReference type="AlphaFoldDB" id="A0A4R4WQ88"/>
<feature type="domain" description="DUF4097" evidence="1">
    <location>
        <begin position="42"/>
        <end position="254"/>
    </location>
</feature>
<name>A0A4R4WQ88_9ACTN</name>
<evidence type="ECO:0000313" key="3">
    <source>
        <dbReference type="Proteomes" id="UP000295172"/>
    </source>
</evidence>
<evidence type="ECO:0000259" key="1">
    <source>
        <dbReference type="Pfam" id="PF13349"/>
    </source>
</evidence>
<dbReference type="RefSeq" id="WP_132323672.1">
    <property type="nucleotide sequence ID" value="NZ_SMKR01000111.1"/>
</dbReference>
<organism evidence="2 3">
    <name type="scientific">Kribbella turkmenica</name>
    <dbReference type="NCBI Taxonomy" id="2530375"/>
    <lineage>
        <taxon>Bacteria</taxon>
        <taxon>Bacillati</taxon>
        <taxon>Actinomycetota</taxon>
        <taxon>Actinomycetes</taxon>
        <taxon>Propionibacteriales</taxon>
        <taxon>Kribbellaceae</taxon>
        <taxon>Kribbella</taxon>
    </lineage>
</organism>
<sequence>MAETKQLGAVLLVAGAALAFWQFGDRDSADDHEVGERISIVELAAKSADITIKVSDDDKTTVQEKRRFWLWKKGDAYSVDNGVLKLDGDCGWQCSADFVVTVPRGTKVTGENGSGDISISGVSGVDAKSRSGEFEINDVTGDVKVSLTSGDLLVRDLTGKLDVTATSGDIEASGLTGGPVTVETTSGDLELELTEANDVRAKGTSSDIEVTAPAGNWNVSTETSSGDVDNALGDAANGSYTVQATTTSGDIELHAR</sequence>
<keyword evidence="3" id="KW-1185">Reference proteome</keyword>
<dbReference type="InterPro" id="IPR025164">
    <property type="entry name" value="Toastrack_DUF4097"/>
</dbReference>
<dbReference type="EMBL" id="SMKR01000111">
    <property type="protein sequence ID" value="TDD19734.1"/>
    <property type="molecule type" value="Genomic_DNA"/>
</dbReference>
<dbReference type="Pfam" id="PF13349">
    <property type="entry name" value="DUF4097"/>
    <property type="match status" value="1"/>
</dbReference>
<accession>A0A4R4WQ88</accession>
<dbReference type="OrthoDB" id="4331847at2"/>